<sequence>MITKYHIPKTDFWKDYWTPCKMAKLKLRDSDLYWRCHRSQGTLLHMLYDCHLTQNLWKNIIGFINKMLGTKLGQNPALCVLGIDVRGDGLTDVGHFELTAKVSRRGNGDPCNL</sequence>
<reference evidence="1" key="2">
    <citation type="submission" date="2025-09" db="UniProtKB">
        <authorList>
            <consortium name="Ensembl"/>
        </authorList>
    </citation>
    <scope>IDENTIFICATION</scope>
</reference>
<proteinExistence type="predicted"/>
<evidence type="ECO:0008006" key="3">
    <source>
        <dbReference type="Google" id="ProtNLM"/>
    </source>
</evidence>
<dbReference type="AlphaFoldDB" id="A0A3Q1GRY8"/>
<evidence type="ECO:0000313" key="2">
    <source>
        <dbReference type="Proteomes" id="UP000257200"/>
    </source>
</evidence>
<dbReference type="Proteomes" id="UP000257200">
    <property type="component" value="Unplaced"/>
</dbReference>
<name>A0A3Q1GRY8_9TELE</name>
<dbReference type="GeneTree" id="ENSGT00940000177400"/>
<dbReference type="InParanoid" id="A0A3Q1GRY8"/>
<accession>A0A3Q1GRY8</accession>
<keyword evidence="2" id="KW-1185">Reference proteome</keyword>
<protein>
    <recommendedName>
        <fullName evidence="3">Reverse transcriptase zinc-binding domain-containing protein</fullName>
    </recommendedName>
</protein>
<organism evidence="1 2">
    <name type="scientific">Acanthochromis polyacanthus</name>
    <name type="common">spiny chromis</name>
    <dbReference type="NCBI Taxonomy" id="80966"/>
    <lineage>
        <taxon>Eukaryota</taxon>
        <taxon>Metazoa</taxon>
        <taxon>Chordata</taxon>
        <taxon>Craniata</taxon>
        <taxon>Vertebrata</taxon>
        <taxon>Euteleostomi</taxon>
        <taxon>Actinopterygii</taxon>
        <taxon>Neopterygii</taxon>
        <taxon>Teleostei</taxon>
        <taxon>Neoteleostei</taxon>
        <taxon>Acanthomorphata</taxon>
        <taxon>Ovalentaria</taxon>
        <taxon>Pomacentridae</taxon>
        <taxon>Acanthochromis</taxon>
    </lineage>
</organism>
<dbReference type="Ensembl" id="ENSAPOT00000029972.1">
    <property type="protein sequence ID" value="ENSAPOP00000019945.1"/>
    <property type="gene ID" value="ENSAPOG00000023460.1"/>
</dbReference>
<evidence type="ECO:0000313" key="1">
    <source>
        <dbReference type="Ensembl" id="ENSAPOP00000019945.1"/>
    </source>
</evidence>
<reference evidence="1" key="1">
    <citation type="submission" date="2025-08" db="UniProtKB">
        <authorList>
            <consortium name="Ensembl"/>
        </authorList>
    </citation>
    <scope>IDENTIFICATION</scope>
</reference>